<evidence type="ECO:0000313" key="1">
    <source>
        <dbReference type="EMBL" id="GEL92937.1"/>
    </source>
</evidence>
<organism evidence="1 2">
    <name type="scientific">Enterococcus villorum</name>
    <dbReference type="NCBI Taxonomy" id="112904"/>
    <lineage>
        <taxon>Bacteria</taxon>
        <taxon>Bacillati</taxon>
        <taxon>Bacillota</taxon>
        <taxon>Bacilli</taxon>
        <taxon>Lactobacillales</taxon>
        <taxon>Enterococcaceae</taxon>
        <taxon>Enterococcus</taxon>
    </lineage>
</organism>
<protein>
    <submittedName>
        <fullName evidence="1">Uncharacterized protein</fullName>
    </submittedName>
</protein>
<dbReference type="AlphaFoldDB" id="A0A511J4K7"/>
<gene>
    <name evidence="1" type="ORF">EVI01_22740</name>
</gene>
<comment type="caution">
    <text evidence="1">The sequence shown here is derived from an EMBL/GenBank/DDBJ whole genome shotgun (WGS) entry which is preliminary data.</text>
</comment>
<proteinExistence type="predicted"/>
<sequence length="58" mass="7301">MMYLRHLFKQNIKKLKETKRNKQLIEKINQCENKQTQQMNSDFFEEFLVKWKMGKYKD</sequence>
<evidence type="ECO:0000313" key="2">
    <source>
        <dbReference type="Proteomes" id="UP000321830"/>
    </source>
</evidence>
<dbReference type="Proteomes" id="UP000321830">
    <property type="component" value="Unassembled WGS sequence"/>
</dbReference>
<reference evidence="1 2" key="1">
    <citation type="submission" date="2019-07" db="EMBL/GenBank/DDBJ databases">
        <title>Whole genome shotgun sequence of Enterococcus villorum NBRC 100699.</title>
        <authorList>
            <person name="Hosoyama A."/>
            <person name="Uohara A."/>
            <person name="Ohji S."/>
            <person name="Ichikawa N."/>
        </authorList>
    </citation>
    <scope>NUCLEOTIDE SEQUENCE [LARGE SCALE GENOMIC DNA]</scope>
    <source>
        <strain evidence="1 2">NBRC 100699</strain>
    </source>
</reference>
<accession>A0A511J4K7</accession>
<dbReference type="EMBL" id="BJWF01000039">
    <property type="protein sequence ID" value="GEL92937.1"/>
    <property type="molecule type" value="Genomic_DNA"/>
</dbReference>
<name>A0A511J4K7_9ENTE</name>